<dbReference type="PANTHER" id="PTHR32141">
    <property type="match status" value="1"/>
</dbReference>
<dbReference type="InterPro" id="IPR053781">
    <property type="entry name" value="F-box_AtFBL13-like"/>
</dbReference>
<evidence type="ECO:0000313" key="4">
    <source>
        <dbReference type="Proteomes" id="UP000007305"/>
    </source>
</evidence>
<dbReference type="SUPFAM" id="SSF52047">
    <property type="entry name" value="RNI-like"/>
    <property type="match status" value="1"/>
</dbReference>
<proteinExistence type="predicted"/>
<dbReference type="CDD" id="cd22160">
    <property type="entry name" value="F-box_AtFBL13-like"/>
    <property type="match status" value="1"/>
</dbReference>
<dbReference type="InterPro" id="IPR055411">
    <property type="entry name" value="LRR_FXL15/At3g58940/PEG3-like"/>
</dbReference>
<evidence type="ECO:0000313" key="3">
    <source>
        <dbReference type="EnsemblPlants" id="Zm00001eb161220_P001"/>
    </source>
</evidence>
<dbReference type="Pfam" id="PF00646">
    <property type="entry name" value="F-box"/>
    <property type="match status" value="1"/>
</dbReference>
<dbReference type="KEGG" id="zma:103651566"/>
<accession>A0A1D6NLB8</accession>
<name>A0A1D6NLB8_MAIZE</name>
<dbReference type="SUPFAM" id="SSF81383">
    <property type="entry name" value="F-box domain"/>
    <property type="match status" value="1"/>
</dbReference>
<dbReference type="Pfam" id="PF08387">
    <property type="entry name" value="FBD"/>
    <property type="match status" value="1"/>
</dbReference>
<evidence type="ECO:0000259" key="1">
    <source>
        <dbReference type="SMART" id="SM00579"/>
    </source>
</evidence>
<dbReference type="PANTHER" id="PTHR32141:SF149">
    <property type="entry name" value="OS01G0596100 PROTEIN"/>
    <property type="match status" value="1"/>
</dbReference>
<dbReference type="SMART" id="SM00579">
    <property type="entry name" value="FBD"/>
    <property type="match status" value="1"/>
</dbReference>
<reference evidence="3" key="2">
    <citation type="submission" date="2019-07" db="EMBL/GenBank/DDBJ databases">
        <authorList>
            <person name="Seetharam A."/>
            <person name="Woodhouse M."/>
            <person name="Cannon E."/>
        </authorList>
    </citation>
    <scope>NUCLEOTIDE SEQUENCE [LARGE SCALE GENOMIC DNA]</scope>
    <source>
        <strain evidence="3">cv. B73</strain>
    </source>
</reference>
<dbReference type="EnsemblPlants" id="Zm00001eb161220_T001">
    <property type="protein sequence ID" value="Zm00001eb161220_P001"/>
    <property type="gene ID" value="Zm00001eb161220"/>
</dbReference>
<gene>
    <name evidence="3" type="primary">LOC103651566</name>
    <name evidence="2" type="ORF">ZEAMMB73_Zm00001d044385</name>
</gene>
<reference evidence="3" key="3">
    <citation type="submission" date="2021-05" db="UniProtKB">
        <authorList>
            <consortium name="EnsemblPlants"/>
        </authorList>
    </citation>
    <scope>IDENTIFICATION</scope>
    <source>
        <strain evidence="3">cv. B73</strain>
    </source>
</reference>
<evidence type="ECO:0000313" key="2">
    <source>
        <dbReference type="EMBL" id="ONM41019.1"/>
    </source>
</evidence>
<dbReference type="InterPro" id="IPR006566">
    <property type="entry name" value="FBD"/>
</dbReference>
<protein>
    <submittedName>
        <fullName evidence="2">Ribosomal RNA apurinic site specific lyase-like</fullName>
    </submittedName>
</protein>
<dbReference type="PaxDb" id="4577-GRMZM2G011055_P01"/>
<dbReference type="GeneID" id="103651566"/>
<dbReference type="ExpressionAtlas" id="A0A1D6NLB8">
    <property type="expression patterns" value="baseline and differential"/>
</dbReference>
<dbReference type="AlphaFoldDB" id="A0A1D6NLB8"/>
<feature type="domain" description="FBD" evidence="1">
    <location>
        <begin position="401"/>
        <end position="476"/>
    </location>
</feature>
<organism evidence="2">
    <name type="scientific">Zea mays</name>
    <name type="common">Maize</name>
    <dbReference type="NCBI Taxonomy" id="4577"/>
    <lineage>
        <taxon>Eukaryota</taxon>
        <taxon>Viridiplantae</taxon>
        <taxon>Streptophyta</taxon>
        <taxon>Embryophyta</taxon>
        <taxon>Tracheophyta</taxon>
        <taxon>Spermatophyta</taxon>
        <taxon>Magnoliopsida</taxon>
        <taxon>Liliopsida</taxon>
        <taxon>Poales</taxon>
        <taxon>Poaceae</taxon>
        <taxon>PACMAD clade</taxon>
        <taxon>Panicoideae</taxon>
        <taxon>Andropogonodae</taxon>
        <taxon>Andropogoneae</taxon>
        <taxon>Tripsacinae</taxon>
        <taxon>Zea</taxon>
    </lineage>
</organism>
<dbReference type="OrthoDB" id="1298252at2759"/>
<dbReference type="InterPro" id="IPR055302">
    <property type="entry name" value="F-box_dom-containing"/>
</dbReference>
<keyword evidence="2" id="KW-0456">Lyase</keyword>
<sequence>MERQGMNEHLMMYHAMGTIRDVLSSWLPDPLVYAGALLSADFSSPAGGSDVAEDRISALPESILRGIVSRLPVKDAARTTLLSSRWLPLWRSTPLVLIDALVVPSAGHGGNALSGAVTAVVSQVLEAHPGPFRCVDLTSNSMAAHHAELVRWFYLLATKGVEELIFVNRPWPLDVPLPVAIFSLPFIRRLHLGVWRFPNTAALLSRGVAFPRLQELRLGCMAMDDEDLDFVLARSPVLETLVLYTSQGQVNLGISSSSLWSVQLCMCVVHHVAVVDAPRLERLFLWETISAFSSDRVRTRIKIGRAPCLRLVGFLEPGVHVLEVGDTVIKIGTKASANTMIPSVKILALKVRFGVRNEAKMLPSFLRCFPNIETLHIESRKADQPTGTLSRKFWQENARAECVQSHIKEIVFHEYRGKRSELAFIKFILENADALQEMAIVCVNGSFSSWDEAAAKVTKDLTCVKRASQNCNVEVLESSNSRGSSSWSCQVASDPCVIDPFEYCY</sequence>
<dbReference type="OMA" id="WSCQVAS"/>
<keyword evidence="4" id="KW-1185">Reference proteome</keyword>
<dbReference type="eggNOG" id="ENOG502R3XP">
    <property type="taxonomic scope" value="Eukaryota"/>
</dbReference>
<dbReference type="EMBL" id="CM007649">
    <property type="protein sequence ID" value="ONM41019.1"/>
    <property type="molecule type" value="Genomic_DNA"/>
</dbReference>
<dbReference type="RefSeq" id="XP_008675440.1">
    <property type="nucleotide sequence ID" value="XM_008677218.4"/>
</dbReference>
<dbReference type="Proteomes" id="UP000007305">
    <property type="component" value="Chromosome 3"/>
</dbReference>
<reference evidence="2 4" key="1">
    <citation type="submission" date="2015-12" db="EMBL/GenBank/DDBJ databases">
        <title>Update maize B73 reference genome by single molecule sequencing technologies.</title>
        <authorList>
            <consortium name="Maize Genome Sequencing Project"/>
            <person name="Ware D."/>
        </authorList>
    </citation>
    <scope>NUCLEOTIDE SEQUENCE [LARGE SCALE GENOMIC DNA]</scope>
    <source>
        <strain evidence="4">cv. B73</strain>
        <tissue evidence="2">Seedling</tissue>
    </source>
</reference>
<dbReference type="InterPro" id="IPR001810">
    <property type="entry name" value="F-box_dom"/>
</dbReference>
<dbReference type="InterPro" id="IPR036047">
    <property type="entry name" value="F-box-like_dom_sf"/>
</dbReference>
<dbReference type="GO" id="GO:0016829">
    <property type="term" value="F:lyase activity"/>
    <property type="evidence" value="ECO:0007669"/>
    <property type="project" value="UniProtKB-KW"/>
</dbReference>
<dbReference type="Gramene" id="Zm00001eb161220_T001">
    <property type="protein sequence ID" value="Zm00001eb161220_P001"/>
    <property type="gene ID" value="Zm00001eb161220"/>
</dbReference>
<dbReference type="Pfam" id="PF24758">
    <property type="entry name" value="LRR_At5g56370"/>
    <property type="match status" value="1"/>
</dbReference>